<feature type="transmembrane region" description="Helical" evidence="7">
    <location>
        <begin position="363"/>
        <end position="384"/>
    </location>
</feature>
<gene>
    <name evidence="9" type="ORF">KDK92_02575</name>
</gene>
<keyword evidence="2" id="KW-0813">Transport</keyword>
<feature type="domain" description="Major facilitator superfamily (MFS) profile" evidence="8">
    <location>
        <begin position="229"/>
        <end position="431"/>
    </location>
</feature>
<reference evidence="9" key="2">
    <citation type="submission" date="2021-04" db="EMBL/GenBank/DDBJ databases">
        <authorList>
            <person name="Dong X."/>
        </authorList>
    </citation>
    <scope>NUCLEOTIDE SEQUENCE</scope>
    <source>
        <strain evidence="9">ZWT</strain>
    </source>
</reference>
<dbReference type="RefSeq" id="WP_250857480.1">
    <property type="nucleotide sequence ID" value="NZ_JAGSOJ010000001.1"/>
</dbReference>
<evidence type="ECO:0000313" key="9">
    <source>
        <dbReference type="EMBL" id="MCM1988609.1"/>
    </source>
</evidence>
<feature type="transmembrane region" description="Helical" evidence="7">
    <location>
        <begin position="155"/>
        <end position="179"/>
    </location>
</feature>
<comment type="caution">
    <text evidence="9">The sequence shown here is derived from an EMBL/GenBank/DDBJ whole genome shotgun (WGS) entry which is preliminary data.</text>
</comment>
<evidence type="ECO:0000256" key="3">
    <source>
        <dbReference type="ARBA" id="ARBA00022475"/>
    </source>
</evidence>
<dbReference type="PANTHER" id="PTHR23513:SF6">
    <property type="entry name" value="MAJOR FACILITATOR SUPERFAMILY ASSOCIATED DOMAIN-CONTAINING PROTEIN"/>
    <property type="match status" value="1"/>
</dbReference>
<evidence type="ECO:0000259" key="8">
    <source>
        <dbReference type="PROSITE" id="PS50850"/>
    </source>
</evidence>
<dbReference type="PANTHER" id="PTHR23513">
    <property type="entry name" value="INTEGRAL MEMBRANE EFFLUX PROTEIN-RELATED"/>
    <property type="match status" value="1"/>
</dbReference>
<dbReference type="InterPro" id="IPR020846">
    <property type="entry name" value="MFS_dom"/>
</dbReference>
<keyword evidence="5 7" id="KW-1133">Transmembrane helix</keyword>
<dbReference type="InterPro" id="IPR011701">
    <property type="entry name" value="MFS"/>
</dbReference>
<comment type="subcellular location">
    <subcellularLocation>
        <location evidence="1">Cell membrane</location>
        <topology evidence="1">Multi-pass membrane protein</topology>
    </subcellularLocation>
</comment>
<reference evidence="9" key="1">
    <citation type="journal article" date="2021" name="mSystems">
        <title>Bacteria and Archaea Synergistically Convert Glycine Betaine to Biogenic Methane in the Formosa Cold Seep of the South China Sea.</title>
        <authorList>
            <person name="Li L."/>
            <person name="Zhang W."/>
            <person name="Zhang S."/>
            <person name="Song L."/>
            <person name="Sun Q."/>
            <person name="Zhang H."/>
            <person name="Xiang H."/>
            <person name="Dong X."/>
        </authorList>
    </citation>
    <scope>NUCLEOTIDE SEQUENCE</scope>
    <source>
        <strain evidence="9">ZWT</strain>
    </source>
</reference>
<dbReference type="CDD" id="cd06173">
    <property type="entry name" value="MFS_MefA_like"/>
    <property type="match status" value="1"/>
</dbReference>
<evidence type="ECO:0000313" key="10">
    <source>
        <dbReference type="Proteomes" id="UP001056429"/>
    </source>
</evidence>
<feature type="transmembrane region" description="Helical" evidence="7">
    <location>
        <begin position="390"/>
        <end position="410"/>
    </location>
</feature>
<dbReference type="AlphaFoldDB" id="A0A9J6NXI3"/>
<feature type="transmembrane region" description="Helical" evidence="7">
    <location>
        <begin position="299"/>
        <end position="320"/>
    </location>
</feature>
<accession>A0A9J6NXI3</accession>
<evidence type="ECO:0000256" key="1">
    <source>
        <dbReference type="ARBA" id="ARBA00004651"/>
    </source>
</evidence>
<evidence type="ECO:0000256" key="5">
    <source>
        <dbReference type="ARBA" id="ARBA00022989"/>
    </source>
</evidence>
<evidence type="ECO:0000256" key="6">
    <source>
        <dbReference type="ARBA" id="ARBA00023136"/>
    </source>
</evidence>
<dbReference type="Pfam" id="PF07690">
    <property type="entry name" value="MFS_1"/>
    <property type="match status" value="1"/>
</dbReference>
<sequence>MKKNNENSISLINIIKNYKAYSKLFTANLISRFGDSLDAIAYSYMVYALTGSKALLALVFLFNVLPSLLISSFAGAAVDFFSKKKIVVLGDILRGSVVTITAILFMRNSLEVWQILMFTFINSVIESFVSPCKFSTIPRLIDEKYYLMVNSSLQSIVKFIELIGMGIAGVLIGTLGIPFVMGVDAITFFISALIILTVKFPVEEKKSFTFKNYFKSYGEGFKYIFNKKIILTLVLSLALFNFLLTPVSIFMPAYVDELLKMGPEGLSYLGLSLTLGNILGGILAGTFGKKIGYTKMMFIGLFFTGAFYTIFALPGFTTIISPKLSAFSSIALIGLAIPFANAALSTISMTIIPKEMLARIGSFLGMFTQSALPLGSLVFGALILTTSLQTLILVTGICLVLFSFVPTMVYSKFVKSEAKQSEVSVNEVPAS</sequence>
<dbReference type="Proteomes" id="UP001056429">
    <property type="component" value="Unassembled WGS sequence"/>
</dbReference>
<keyword evidence="6 7" id="KW-0472">Membrane</keyword>
<dbReference type="PROSITE" id="PS50850">
    <property type="entry name" value="MFS"/>
    <property type="match status" value="1"/>
</dbReference>
<evidence type="ECO:0000256" key="7">
    <source>
        <dbReference type="SAM" id="Phobius"/>
    </source>
</evidence>
<feature type="transmembrane region" description="Helical" evidence="7">
    <location>
        <begin position="86"/>
        <end position="106"/>
    </location>
</feature>
<feature type="transmembrane region" description="Helical" evidence="7">
    <location>
        <begin position="54"/>
        <end position="74"/>
    </location>
</feature>
<dbReference type="Gene3D" id="1.20.1250.20">
    <property type="entry name" value="MFS general substrate transporter like domains"/>
    <property type="match status" value="1"/>
</dbReference>
<feature type="transmembrane region" description="Helical" evidence="7">
    <location>
        <begin position="266"/>
        <end position="287"/>
    </location>
</feature>
<feature type="transmembrane region" description="Helical" evidence="7">
    <location>
        <begin position="326"/>
        <end position="351"/>
    </location>
</feature>
<evidence type="ECO:0000256" key="4">
    <source>
        <dbReference type="ARBA" id="ARBA00022692"/>
    </source>
</evidence>
<dbReference type="GO" id="GO:0022857">
    <property type="term" value="F:transmembrane transporter activity"/>
    <property type="evidence" value="ECO:0007669"/>
    <property type="project" value="InterPro"/>
</dbReference>
<keyword evidence="10" id="KW-1185">Reference proteome</keyword>
<keyword evidence="3" id="KW-1003">Cell membrane</keyword>
<evidence type="ECO:0000256" key="2">
    <source>
        <dbReference type="ARBA" id="ARBA00022448"/>
    </source>
</evidence>
<protein>
    <submittedName>
        <fullName evidence="9">MFS transporter</fullName>
    </submittedName>
</protein>
<dbReference type="EMBL" id="JAGSOJ010000001">
    <property type="protein sequence ID" value="MCM1988609.1"/>
    <property type="molecule type" value="Genomic_DNA"/>
</dbReference>
<name>A0A9J6NXI3_9CLOT</name>
<feature type="transmembrane region" description="Helical" evidence="7">
    <location>
        <begin position="185"/>
        <end position="202"/>
    </location>
</feature>
<dbReference type="InterPro" id="IPR036259">
    <property type="entry name" value="MFS_trans_sf"/>
</dbReference>
<organism evidence="9 10">
    <name type="scientific">Oceanirhabdus seepicola</name>
    <dbReference type="NCBI Taxonomy" id="2828781"/>
    <lineage>
        <taxon>Bacteria</taxon>
        <taxon>Bacillati</taxon>
        <taxon>Bacillota</taxon>
        <taxon>Clostridia</taxon>
        <taxon>Eubacteriales</taxon>
        <taxon>Clostridiaceae</taxon>
        <taxon>Oceanirhabdus</taxon>
    </lineage>
</organism>
<dbReference type="GO" id="GO:0005886">
    <property type="term" value="C:plasma membrane"/>
    <property type="evidence" value="ECO:0007669"/>
    <property type="project" value="UniProtKB-SubCell"/>
</dbReference>
<feature type="transmembrane region" description="Helical" evidence="7">
    <location>
        <begin position="229"/>
        <end position="254"/>
    </location>
</feature>
<proteinExistence type="predicted"/>
<keyword evidence="4 7" id="KW-0812">Transmembrane</keyword>
<dbReference type="SUPFAM" id="SSF103473">
    <property type="entry name" value="MFS general substrate transporter"/>
    <property type="match status" value="1"/>
</dbReference>